<proteinExistence type="predicted"/>
<organism evidence="2 3">
    <name type="scientific">Auricularia subglabra (strain TFB-10046 / SS5)</name>
    <name type="common">White-rot fungus</name>
    <name type="synonym">Auricularia delicata (strain TFB10046)</name>
    <dbReference type="NCBI Taxonomy" id="717982"/>
    <lineage>
        <taxon>Eukaryota</taxon>
        <taxon>Fungi</taxon>
        <taxon>Dikarya</taxon>
        <taxon>Basidiomycota</taxon>
        <taxon>Agaricomycotina</taxon>
        <taxon>Agaricomycetes</taxon>
        <taxon>Auriculariales</taxon>
        <taxon>Auriculariaceae</taxon>
        <taxon>Auricularia</taxon>
    </lineage>
</organism>
<gene>
    <name evidence="2" type="ORF">AURDEDRAFT_178670</name>
</gene>
<feature type="region of interest" description="Disordered" evidence="1">
    <location>
        <begin position="58"/>
        <end position="121"/>
    </location>
</feature>
<protein>
    <submittedName>
        <fullName evidence="2">Uncharacterized protein</fullName>
    </submittedName>
</protein>
<dbReference type="KEGG" id="adl:AURDEDRAFT_178670"/>
<evidence type="ECO:0000313" key="2">
    <source>
        <dbReference type="EMBL" id="EJD32284.1"/>
    </source>
</evidence>
<dbReference type="AlphaFoldDB" id="J0CPZ9"/>
<sequence>MLGVQETVLDVMANTFQATITRHSVEDSLATVGTRRASSLPFRSTVIRALHGNTSQHYAIPPPDSIAAQPMAPRALSDDGDLPPLVDSQRSRRGGTGGLIGGFFRDAEHPPPPLPSDFGSRDRRLASSLAITPRRCKPDWYVEAYRCSKAGAAIAVATGGTGCLNLALAFWARAGGSG</sequence>
<accession>J0CPZ9</accession>
<dbReference type="InParanoid" id="J0CPZ9"/>
<name>J0CPZ9_AURST</name>
<keyword evidence="3" id="KW-1185">Reference proteome</keyword>
<evidence type="ECO:0000256" key="1">
    <source>
        <dbReference type="SAM" id="MobiDB-lite"/>
    </source>
</evidence>
<dbReference type="EMBL" id="JH689132">
    <property type="protein sequence ID" value="EJD32284.1"/>
    <property type="molecule type" value="Genomic_DNA"/>
</dbReference>
<reference evidence="3" key="1">
    <citation type="journal article" date="2012" name="Science">
        <title>The Paleozoic origin of enzymatic lignin decomposition reconstructed from 31 fungal genomes.</title>
        <authorList>
            <person name="Floudas D."/>
            <person name="Binder M."/>
            <person name="Riley R."/>
            <person name="Barry K."/>
            <person name="Blanchette R.A."/>
            <person name="Henrissat B."/>
            <person name="Martinez A.T."/>
            <person name="Otillar R."/>
            <person name="Spatafora J.W."/>
            <person name="Yadav J.S."/>
            <person name="Aerts A."/>
            <person name="Benoit I."/>
            <person name="Boyd A."/>
            <person name="Carlson A."/>
            <person name="Copeland A."/>
            <person name="Coutinho P.M."/>
            <person name="de Vries R.P."/>
            <person name="Ferreira P."/>
            <person name="Findley K."/>
            <person name="Foster B."/>
            <person name="Gaskell J."/>
            <person name="Glotzer D."/>
            <person name="Gorecki P."/>
            <person name="Heitman J."/>
            <person name="Hesse C."/>
            <person name="Hori C."/>
            <person name="Igarashi K."/>
            <person name="Jurgens J.A."/>
            <person name="Kallen N."/>
            <person name="Kersten P."/>
            <person name="Kohler A."/>
            <person name="Kuees U."/>
            <person name="Kumar T.K.A."/>
            <person name="Kuo A."/>
            <person name="LaButti K."/>
            <person name="Larrondo L.F."/>
            <person name="Lindquist E."/>
            <person name="Ling A."/>
            <person name="Lombard V."/>
            <person name="Lucas S."/>
            <person name="Lundell T."/>
            <person name="Martin R."/>
            <person name="McLaughlin D.J."/>
            <person name="Morgenstern I."/>
            <person name="Morin E."/>
            <person name="Murat C."/>
            <person name="Nagy L.G."/>
            <person name="Nolan M."/>
            <person name="Ohm R.A."/>
            <person name="Patyshakuliyeva A."/>
            <person name="Rokas A."/>
            <person name="Ruiz-Duenas F.J."/>
            <person name="Sabat G."/>
            <person name="Salamov A."/>
            <person name="Samejima M."/>
            <person name="Schmutz J."/>
            <person name="Slot J.C."/>
            <person name="St John F."/>
            <person name="Stenlid J."/>
            <person name="Sun H."/>
            <person name="Sun S."/>
            <person name="Syed K."/>
            <person name="Tsang A."/>
            <person name="Wiebenga A."/>
            <person name="Young D."/>
            <person name="Pisabarro A."/>
            <person name="Eastwood D.C."/>
            <person name="Martin F."/>
            <person name="Cullen D."/>
            <person name="Grigoriev I.V."/>
            <person name="Hibbett D.S."/>
        </authorList>
    </citation>
    <scope>NUCLEOTIDE SEQUENCE [LARGE SCALE GENOMIC DNA]</scope>
    <source>
        <strain evidence="3">TFB10046</strain>
    </source>
</reference>
<dbReference type="Proteomes" id="UP000006514">
    <property type="component" value="Unassembled WGS sequence"/>
</dbReference>
<evidence type="ECO:0000313" key="3">
    <source>
        <dbReference type="Proteomes" id="UP000006514"/>
    </source>
</evidence>